<proteinExistence type="predicted"/>
<reference evidence="1 2" key="1">
    <citation type="submission" date="2024-04" db="EMBL/GenBank/DDBJ databases">
        <authorList>
            <consortium name="Genoscope - CEA"/>
            <person name="William W."/>
        </authorList>
    </citation>
    <scope>NUCLEOTIDE SEQUENCE [LARGE SCALE GENOMIC DNA]</scope>
</reference>
<feature type="non-terminal residue" evidence="1">
    <location>
        <position position="166"/>
    </location>
</feature>
<dbReference type="Proteomes" id="UP001497497">
    <property type="component" value="Unassembled WGS sequence"/>
</dbReference>
<protein>
    <submittedName>
        <fullName evidence="1">Uncharacterized protein</fullName>
    </submittedName>
</protein>
<evidence type="ECO:0000313" key="1">
    <source>
        <dbReference type="EMBL" id="CAL1537754.1"/>
    </source>
</evidence>
<comment type="caution">
    <text evidence="1">The sequence shown here is derived from an EMBL/GenBank/DDBJ whole genome shotgun (WGS) entry which is preliminary data.</text>
</comment>
<dbReference type="EMBL" id="CAXITT010000274">
    <property type="protein sequence ID" value="CAL1537754.1"/>
    <property type="molecule type" value="Genomic_DNA"/>
</dbReference>
<name>A0AAV2I0H0_LYMST</name>
<keyword evidence="2" id="KW-1185">Reference proteome</keyword>
<accession>A0AAV2I0H0</accession>
<dbReference type="AlphaFoldDB" id="A0AAV2I0H0"/>
<sequence length="166" mass="17366">MELKNCVGVLAKYSVISLVAGCLLLSVAVCQDFSTSSGGLCSTRDLYLYGACRPQACLGNETVLPGISYCDVHTRTLGVRYVRCVVNLPCCVWRGTCRQVCGGNEDRLTLLTECGARSEVCCLPRGGTASRTTVSAPEQRISGGQGQCAASNAVVPRIIGGGVAQP</sequence>
<gene>
    <name evidence="1" type="ORF">GSLYS_00011656001</name>
</gene>
<evidence type="ECO:0000313" key="2">
    <source>
        <dbReference type="Proteomes" id="UP001497497"/>
    </source>
</evidence>
<organism evidence="1 2">
    <name type="scientific">Lymnaea stagnalis</name>
    <name type="common">Great pond snail</name>
    <name type="synonym">Helix stagnalis</name>
    <dbReference type="NCBI Taxonomy" id="6523"/>
    <lineage>
        <taxon>Eukaryota</taxon>
        <taxon>Metazoa</taxon>
        <taxon>Spiralia</taxon>
        <taxon>Lophotrochozoa</taxon>
        <taxon>Mollusca</taxon>
        <taxon>Gastropoda</taxon>
        <taxon>Heterobranchia</taxon>
        <taxon>Euthyneura</taxon>
        <taxon>Panpulmonata</taxon>
        <taxon>Hygrophila</taxon>
        <taxon>Lymnaeoidea</taxon>
        <taxon>Lymnaeidae</taxon>
        <taxon>Lymnaea</taxon>
    </lineage>
</organism>